<gene>
    <name evidence="1" type="ORF">ETEE_0987</name>
</gene>
<dbReference type="KEGG" id="ete:ETEE_0987"/>
<dbReference type="SUPFAM" id="SSF74650">
    <property type="entry name" value="Galactose mutarotase-like"/>
    <property type="match status" value="1"/>
</dbReference>
<dbReference type="Proteomes" id="UP000028681">
    <property type="component" value="Chromosome"/>
</dbReference>
<evidence type="ECO:0000313" key="2">
    <source>
        <dbReference type="Proteomes" id="UP000028681"/>
    </source>
</evidence>
<dbReference type="RefSeq" id="WP_034165358.1">
    <property type="nucleotide sequence ID" value="NZ_CP006664.1"/>
</dbReference>
<dbReference type="GO" id="GO:0005975">
    <property type="term" value="P:carbohydrate metabolic process"/>
    <property type="evidence" value="ECO:0007669"/>
    <property type="project" value="InterPro"/>
</dbReference>
<dbReference type="AlphaFoldDB" id="A0A076LL09"/>
<dbReference type="InterPro" id="IPR014718">
    <property type="entry name" value="GH-type_carb-bd"/>
</dbReference>
<dbReference type="HOGENOM" id="CLU_057834_1_0_6"/>
<dbReference type="InterPro" id="IPR008183">
    <property type="entry name" value="Aldose_1/G6P_1-epimerase"/>
</dbReference>
<reference evidence="1 2" key="1">
    <citation type="journal article" date="2012" name="PLoS ONE">
        <title>Edwardsiella comparative phylogenomics reveal the new intra/inter-species taxonomic relationships, virulence evolution and niche adaptation mechanisms.</title>
        <authorList>
            <person name="Yang M."/>
            <person name="Lv Y."/>
            <person name="Xiao J."/>
            <person name="Wu H."/>
            <person name="Zheng H."/>
            <person name="Liu Q."/>
            <person name="Zhang Y."/>
            <person name="Wang Q."/>
        </authorList>
    </citation>
    <scope>NUCLEOTIDE SEQUENCE [LARGE SCALE GENOMIC DNA]</scope>
    <source>
        <strain evidence="2">080813</strain>
    </source>
</reference>
<evidence type="ECO:0008006" key="3">
    <source>
        <dbReference type="Google" id="ProtNLM"/>
    </source>
</evidence>
<dbReference type="InterPro" id="IPR011013">
    <property type="entry name" value="Gal_mutarotase_sf_dom"/>
</dbReference>
<evidence type="ECO:0000313" key="1">
    <source>
        <dbReference type="EMBL" id="AIJ07452.1"/>
    </source>
</evidence>
<accession>A0A076LL09</accession>
<dbReference type="GeneID" id="33938675"/>
<organism evidence="1 2">
    <name type="scientific">Edwardsiella anguillarum ET080813</name>
    <dbReference type="NCBI Taxonomy" id="667120"/>
    <lineage>
        <taxon>Bacteria</taxon>
        <taxon>Pseudomonadati</taxon>
        <taxon>Pseudomonadota</taxon>
        <taxon>Gammaproteobacteria</taxon>
        <taxon>Enterobacterales</taxon>
        <taxon>Hafniaceae</taxon>
        <taxon>Edwardsiella</taxon>
    </lineage>
</organism>
<dbReference type="GO" id="GO:0016853">
    <property type="term" value="F:isomerase activity"/>
    <property type="evidence" value="ECO:0007669"/>
    <property type="project" value="InterPro"/>
</dbReference>
<name>A0A076LL09_9GAMM</name>
<dbReference type="Gene3D" id="2.70.98.10">
    <property type="match status" value="1"/>
</dbReference>
<proteinExistence type="predicted"/>
<dbReference type="Pfam" id="PF01263">
    <property type="entry name" value="Aldose_epim"/>
    <property type="match status" value="1"/>
</dbReference>
<dbReference type="GO" id="GO:0030246">
    <property type="term" value="F:carbohydrate binding"/>
    <property type="evidence" value="ECO:0007669"/>
    <property type="project" value="InterPro"/>
</dbReference>
<sequence length="286" mass="32932">MQKWILENNCFRVMVSAQGSELCSVWDKQREREWIWQPRQGVWNNSATCLFPVVGRLIHNGWRQNDRFFTLPAHGFLRDQVFSCVHQHDTQLALTASASEETRLIWPWSWRVDSYWELDEQGVQLCFTVQNEDTIPFAYSMGWHPGFNLPISSQPGWQVNFAGKQVVGPLPTQDRTLSIPHPEPGTMAFPLTAECFHRGAVYFGSCRTVCVNNPMGKTVLRLESKNFDWLALWNVPDVDFLCVEPLAGTTDDPDFSGQVDTKRGIRWLEPDESCMFKVSLRFDIDV</sequence>
<dbReference type="EMBL" id="CP006664">
    <property type="protein sequence ID" value="AIJ07452.1"/>
    <property type="molecule type" value="Genomic_DNA"/>
</dbReference>
<protein>
    <recommendedName>
        <fullName evidence="3">Aldose 1-epimerase</fullName>
    </recommendedName>
</protein>